<dbReference type="EMBL" id="REGN01003024">
    <property type="protein sequence ID" value="RNA24896.1"/>
    <property type="molecule type" value="Genomic_DNA"/>
</dbReference>
<protein>
    <submittedName>
        <fullName evidence="1">Uncharacterized protein</fullName>
    </submittedName>
</protein>
<proteinExistence type="predicted"/>
<dbReference type="Proteomes" id="UP000276133">
    <property type="component" value="Unassembled WGS sequence"/>
</dbReference>
<evidence type="ECO:0000313" key="2">
    <source>
        <dbReference type="Proteomes" id="UP000276133"/>
    </source>
</evidence>
<sequence>MSNDELTEFNNIENTSYSNILVNLLRPSLVYFECCLTQVFLWEGINPIVENPTINRRFIV</sequence>
<name>A0A3M7RMY6_BRAPC</name>
<organism evidence="1 2">
    <name type="scientific">Brachionus plicatilis</name>
    <name type="common">Marine rotifer</name>
    <name type="synonym">Brachionus muelleri</name>
    <dbReference type="NCBI Taxonomy" id="10195"/>
    <lineage>
        <taxon>Eukaryota</taxon>
        <taxon>Metazoa</taxon>
        <taxon>Spiralia</taxon>
        <taxon>Gnathifera</taxon>
        <taxon>Rotifera</taxon>
        <taxon>Eurotatoria</taxon>
        <taxon>Monogononta</taxon>
        <taxon>Pseudotrocha</taxon>
        <taxon>Ploima</taxon>
        <taxon>Brachionidae</taxon>
        <taxon>Brachionus</taxon>
    </lineage>
</organism>
<reference evidence="1 2" key="1">
    <citation type="journal article" date="2018" name="Sci. Rep.">
        <title>Genomic signatures of local adaptation to the degree of environmental predictability in rotifers.</title>
        <authorList>
            <person name="Franch-Gras L."/>
            <person name="Hahn C."/>
            <person name="Garcia-Roger E.M."/>
            <person name="Carmona M.J."/>
            <person name="Serra M."/>
            <person name="Gomez A."/>
        </authorList>
    </citation>
    <scope>NUCLEOTIDE SEQUENCE [LARGE SCALE GENOMIC DNA]</scope>
    <source>
        <strain evidence="1">HYR1</strain>
    </source>
</reference>
<keyword evidence="2" id="KW-1185">Reference proteome</keyword>
<comment type="caution">
    <text evidence="1">The sequence shown here is derived from an EMBL/GenBank/DDBJ whole genome shotgun (WGS) entry which is preliminary data.</text>
</comment>
<accession>A0A3M7RMY6</accession>
<evidence type="ECO:0000313" key="1">
    <source>
        <dbReference type="EMBL" id="RNA24896.1"/>
    </source>
</evidence>
<dbReference type="AlphaFoldDB" id="A0A3M7RMY6"/>
<gene>
    <name evidence="1" type="ORF">BpHYR1_049960</name>
</gene>